<dbReference type="SUPFAM" id="SSF46785">
    <property type="entry name" value="Winged helix' DNA-binding domain"/>
    <property type="match status" value="1"/>
</dbReference>
<keyword evidence="1" id="KW-0805">Transcription regulation</keyword>
<keyword evidence="3" id="KW-0804">Transcription</keyword>
<evidence type="ECO:0000259" key="4">
    <source>
        <dbReference type="PROSITE" id="PS50042"/>
    </source>
</evidence>
<dbReference type="InterPro" id="IPR018490">
    <property type="entry name" value="cNMP-bd_dom_sf"/>
</dbReference>
<dbReference type="InterPro" id="IPR014710">
    <property type="entry name" value="RmlC-like_jellyroll"/>
</dbReference>
<dbReference type="SMART" id="SM00100">
    <property type="entry name" value="cNMP"/>
    <property type="match status" value="1"/>
</dbReference>
<dbReference type="GO" id="GO:0003700">
    <property type="term" value="F:DNA-binding transcription factor activity"/>
    <property type="evidence" value="ECO:0007669"/>
    <property type="project" value="TreeGrafter"/>
</dbReference>
<dbReference type="Proteomes" id="UP000028839">
    <property type="component" value="Unassembled WGS sequence"/>
</dbReference>
<organism evidence="5 6">
    <name type="scientific">Nitrosococcus oceani C-27</name>
    <dbReference type="NCBI Taxonomy" id="314279"/>
    <lineage>
        <taxon>Bacteria</taxon>
        <taxon>Pseudomonadati</taxon>
        <taxon>Pseudomonadota</taxon>
        <taxon>Gammaproteobacteria</taxon>
        <taxon>Chromatiales</taxon>
        <taxon>Chromatiaceae</taxon>
        <taxon>Nitrosococcus</taxon>
    </lineage>
</organism>
<proteinExistence type="predicted"/>
<reference evidence="5 6" key="1">
    <citation type="submission" date="2014-07" db="EMBL/GenBank/DDBJ databases">
        <title>Comparative analysis of Nitrosococcus oceani genome inventories of strains from Pacific and Atlantic gyres.</title>
        <authorList>
            <person name="Lim C.K."/>
            <person name="Wang L."/>
            <person name="Sayavedra-Soto L.A."/>
            <person name="Klotz M.G."/>
        </authorList>
    </citation>
    <scope>NUCLEOTIDE SEQUENCE [LARGE SCALE GENOMIC DNA]</scope>
    <source>
        <strain evidence="5 6">C-27</strain>
    </source>
</reference>
<evidence type="ECO:0000256" key="3">
    <source>
        <dbReference type="ARBA" id="ARBA00023163"/>
    </source>
</evidence>
<dbReference type="InterPro" id="IPR000595">
    <property type="entry name" value="cNMP-bd_dom"/>
</dbReference>
<evidence type="ECO:0000256" key="2">
    <source>
        <dbReference type="ARBA" id="ARBA00023125"/>
    </source>
</evidence>
<evidence type="ECO:0000256" key="1">
    <source>
        <dbReference type="ARBA" id="ARBA00023015"/>
    </source>
</evidence>
<dbReference type="GO" id="GO:0005829">
    <property type="term" value="C:cytosol"/>
    <property type="evidence" value="ECO:0007669"/>
    <property type="project" value="TreeGrafter"/>
</dbReference>
<dbReference type="SUPFAM" id="SSF51206">
    <property type="entry name" value="cAMP-binding domain-like"/>
    <property type="match status" value="1"/>
</dbReference>
<accession>A0A0E2Z1B8</accession>
<dbReference type="InterPro" id="IPR036390">
    <property type="entry name" value="WH_DNA-bd_sf"/>
</dbReference>
<evidence type="ECO:0000313" key="5">
    <source>
        <dbReference type="EMBL" id="KFI19433.1"/>
    </source>
</evidence>
<evidence type="ECO:0000313" key="6">
    <source>
        <dbReference type="Proteomes" id="UP000028839"/>
    </source>
</evidence>
<comment type="caution">
    <text evidence="5">The sequence shown here is derived from an EMBL/GenBank/DDBJ whole genome shotgun (WGS) entry which is preliminary data.</text>
</comment>
<dbReference type="PROSITE" id="PS50042">
    <property type="entry name" value="CNMP_BINDING_3"/>
    <property type="match status" value="1"/>
</dbReference>
<dbReference type="GO" id="GO:0003677">
    <property type="term" value="F:DNA binding"/>
    <property type="evidence" value="ECO:0007669"/>
    <property type="project" value="UniProtKB-KW"/>
</dbReference>
<dbReference type="OrthoDB" id="7643467at2"/>
<keyword evidence="2" id="KW-0238">DNA-binding</keyword>
<sequence length="257" mass="29409">MIEMSKISKREQARCTEENWPGRERCVACPIYKLVTSQTDPKMLAWLAQVLDPIEIHRFEPGEMVCRVGEKGRYLFSVRAGIFKAVRYGQGGEYRIVHLFRNGESFGLELLTNPHFDHSVVAIESAEACQIPLSVIRTVEEKVPDLCTPLMEEWHDQLRQAETWIVQFSTGTVRSRLARLIIYLSLWNSGEKINTVRLLPGRELAAILGATPESISRVIARWKRQKFLQRLPEMGAETYRFDRTQLKQAAEDSSASS</sequence>
<dbReference type="InterPro" id="IPR050397">
    <property type="entry name" value="Env_Response_Regulators"/>
</dbReference>
<dbReference type="PANTHER" id="PTHR24567:SF28">
    <property type="entry name" value="LISTERIOLYSIN REGULATORY PROTEIN"/>
    <property type="match status" value="1"/>
</dbReference>
<dbReference type="InterPro" id="IPR012318">
    <property type="entry name" value="HTH_CRP"/>
</dbReference>
<dbReference type="PANTHER" id="PTHR24567">
    <property type="entry name" value="CRP FAMILY TRANSCRIPTIONAL REGULATORY PROTEIN"/>
    <property type="match status" value="1"/>
</dbReference>
<protein>
    <submittedName>
        <fullName evidence="5">Cyclic nucleotide-binding protein</fullName>
    </submittedName>
</protein>
<dbReference type="Gene3D" id="2.60.120.10">
    <property type="entry name" value="Jelly Rolls"/>
    <property type="match status" value="1"/>
</dbReference>
<dbReference type="EMBL" id="JPGN01000053">
    <property type="protein sequence ID" value="KFI19433.1"/>
    <property type="molecule type" value="Genomic_DNA"/>
</dbReference>
<dbReference type="AlphaFoldDB" id="A0A0E2Z1B8"/>
<dbReference type="Pfam" id="PF00027">
    <property type="entry name" value="cNMP_binding"/>
    <property type="match status" value="1"/>
</dbReference>
<dbReference type="HOGENOM" id="CLU_075053_0_4_6"/>
<name>A0A0E2Z1B8_9GAMM</name>
<dbReference type="CDD" id="cd00038">
    <property type="entry name" value="CAP_ED"/>
    <property type="match status" value="1"/>
</dbReference>
<feature type="domain" description="Cyclic nucleotide-binding" evidence="4">
    <location>
        <begin position="47"/>
        <end position="107"/>
    </location>
</feature>
<dbReference type="Pfam" id="PF13545">
    <property type="entry name" value="HTH_Crp_2"/>
    <property type="match status" value="1"/>
</dbReference>
<gene>
    <name evidence="5" type="ORF">IB75_08640</name>
</gene>